<protein>
    <recommendedName>
        <fullName evidence="4">Fibrillar collagen NC1 domain-containing protein</fullName>
    </recommendedName>
</protein>
<dbReference type="GO" id="GO:0030020">
    <property type="term" value="F:extracellular matrix structural constituent conferring tensile strength"/>
    <property type="evidence" value="ECO:0007669"/>
    <property type="project" value="TreeGrafter"/>
</dbReference>
<evidence type="ECO:0008006" key="4">
    <source>
        <dbReference type="Google" id="ProtNLM"/>
    </source>
</evidence>
<sequence>GDPGPAGPPGLMGPPGFKGKPGHPGLPGLKGEPGAMGPQGRPGPPGHVRSDCVGLGGGGQAGDDPKELTAAAVPAVGPRGLQANQAQLGSLQWARKETEDPLEKGVFQVFRASLVPLDTLAPREGEAFSTDDGSSEIVPEDHVLFGKKDKLYKPALGRPHSRPLLPAMHRCTDTPTRVNLVQMVQLAKRDPLENRESTDPLVQRVTWDLPGRRARQGRREELACLAGLARVAPWDLLGRRVLQEREATLDLRDLQGALVCPGYLAP</sequence>
<name>A0A643CLU4_BALPH</name>
<comment type="caution">
    <text evidence="2">The sequence shown here is derived from an EMBL/GenBank/DDBJ whole genome shotgun (WGS) entry which is preliminary data.</text>
</comment>
<keyword evidence="3" id="KW-1185">Reference proteome</keyword>
<dbReference type="GO" id="GO:0031012">
    <property type="term" value="C:extracellular matrix"/>
    <property type="evidence" value="ECO:0007669"/>
    <property type="project" value="TreeGrafter"/>
</dbReference>
<dbReference type="PANTHER" id="PTHR24023:SF1112">
    <property type="entry name" value="COL_CUTICLE_N DOMAIN-CONTAINING PROTEIN-RELATED"/>
    <property type="match status" value="1"/>
</dbReference>
<dbReference type="Pfam" id="PF01391">
    <property type="entry name" value="Collagen"/>
    <property type="match status" value="1"/>
</dbReference>
<dbReference type="GO" id="GO:0005615">
    <property type="term" value="C:extracellular space"/>
    <property type="evidence" value="ECO:0007669"/>
    <property type="project" value="TreeGrafter"/>
</dbReference>
<reference evidence="2 3" key="1">
    <citation type="journal article" date="2019" name="PLoS ONE">
        <title>Genomic analyses reveal an absence of contemporary introgressive admixture between fin whales and blue whales, despite known hybrids.</title>
        <authorList>
            <person name="Westbury M.V."/>
            <person name="Petersen B."/>
            <person name="Lorenzen E.D."/>
        </authorList>
    </citation>
    <scope>NUCLEOTIDE SEQUENCE [LARGE SCALE GENOMIC DNA]</scope>
    <source>
        <strain evidence="2">FinWhale-01</strain>
    </source>
</reference>
<feature type="compositionally biased region" description="Pro residues" evidence="1">
    <location>
        <begin position="1"/>
        <end position="12"/>
    </location>
</feature>
<proteinExistence type="predicted"/>
<evidence type="ECO:0000313" key="3">
    <source>
        <dbReference type="Proteomes" id="UP000437017"/>
    </source>
</evidence>
<organism evidence="2 3">
    <name type="scientific">Balaenoptera physalus</name>
    <name type="common">Fin whale</name>
    <name type="synonym">Balaena physalus</name>
    <dbReference type="NCBI Taxonomy" id="9770"/>
    <lineage>
        <taxon>Eukaryota</taxon>
        <taxon>Metazoa</taxon>
        <taxon>Chordata</taxon>
        <taxon>Craniata</taxon>
        <taxon>Vertebrata</taxon>
        <taxon>Euteleostomi</taxon>
        <taxon>Mammalia</taxon>
        <taxon>Eutheria</taxon>
        <taxon>Laurasiatheria</taxon>
        <taxon>Artiodactyla</taxon>
        <taxon>Whippomorpha</taxon>
        <taxon>Cetacea</taxon>
        <taxon>Mysticeti</taxon>
        <taxon>Balaenopteridae</taxon>
        <taxon>Balaenoptera</taxon>
    </lineage>
</organism>
<accession>A0A643CLU4</accession>
<feature type="non-terminal residue" evidence="2">
    <location>
        <position position="266"/>
    </location>
</feature>
<dbReference type="InterPro" id="IPR050149">
    <property type="entry name" value="Collagen_superfamily"/>
</dbReference>
<dbReference type="PANTHER" id="PTHR24023">
    <property type="entry name" value="COLLAGEN ALPHA"/>
    <property type="match status" value="1"/>
</dbReference>
<dbReference type="OrthoDB" id="10435458at2759"/>
<evidence type="ECO:0000256" key="1">
    <source>
        <dbReference type="SAM" id="MobiDB-lite"/>
    </source>
</evidence>
<feature type="non-terminal residue" evidence="2">
    <location>
        <position position="1"/>
    </location>
</feature>
<dbReference type="EMBL" id="SGJD01000022">
    <property type="protein sequence ID" value="KAB0407588.1"/>
    <property type="molecule type" value="Genomic_DNA"/>
</dbReference>
<dbReference type="AlphaFoldDB" id="A0A643CLU4"/>
<dbReference type="Proteomes" id="UP000437017">
    <property type="component" value="Unassembled WGS sequence"/>
</dbReference>
<gene>
    <name evidence="2" type="ORF">E2I00_009880</name>
</gene>
<feature type="region of interest" description="Disordered" evidence="1">
    <location>
        <begin position="1"/>
        <end position="66"/>
    </location>
</feature>
<dbReference type="GO" id="GO:0030198">
    <property type="term" value="P:extracellular matrix organization"/>
    <property type="evidence" value="ECO:0007669"/>
    <property type="project" value="TreeGrafter"/>
</dbReference>
<evidence type="ECO:0000313" key="2">
    <source>
        <dbReference type="EMBL" id="KAB0407588.1"/>
    </source>
</evidence>
<dbReference type="InterPro" id="IPR008160">
    <property type="entry name" value="Collagen"/>
</dbReference>